<feature type="region of interest" description="Disordered" evidence="6">
    <location>
        <begin position="374"/>
        <end position="393"/>
    </location>
</feature>
<organism evidence="9">
    <name type="scientific">Glycine max</name>
    <name type="common">Soybean</name>
    <name type="synonym">Glycine hispida</name>
    <dbReference type="NCBI Taxonomy" id="3847"/>
    <lineage>
        <taxon>Eukaryota</taxon>
        <taxon>Viridiplantae</taxon>
        <taxon>Streptophyta</taxon>
        <taxon>Embryophyta</taxon>
        <taxon>Tracheophyta</taxon>
        <taxon>Spermatophyta</taxon>
        <taxon>Magnoliopsida</taxon>
        <taxon>eudicotyledons</taxon>
        <taxon>Gunneridae</taxon>
        <taxon>Pentapetalae</taxon>
        <taxon>rosids</taxon>
        <taxon>fabids</taxon>
        <taxon>Fabales</taxon>
        <taxon>Fabaceae</taxon>
        <taxon>Papilionoideae</taxon>
        <taxon>50 kb inversion clade</taxon>
        <taxon>NPAAA clade</taxon>
        <taxon>indigoferoid/millettioid clade</taxon>
        <taxon>Phaseoleae</taxon>
        <taxon>Glycine</taxon>
        <taxon>Glycine subgen. Soja</taxon>
    </lineage>
</organism>
<dbReference type="Gene3D" id="4.10.280.10">
    <property type="entry name" value="Helix-loop-helix DNA-binding domain"/>
    <property type="match status" value="1"/>
</dbReference>
<keyword evidence="4" id="KW-0804">Transcription</keyword>
<dbReference type="STRING" id="3847.A0A0R0LCY9"/>
<evidence type="ECO:0008006" key="12">
    <source>
        <dbReference type="Google" id="ProtNLM"/>
    </source>
</evidence>
<keyword evidence="11" id="KW-1185">Reference proteome</keyword>
<reference evidence="10" key="2">
    <citation type="submission" date="2018-02" db="UniProtKB">
        <authorList>
            <consortium name="EnsemblPlants"/>
        </authorList>
    </citation>
    <scope>IDENTIFICATION</scope>
    <source>
        <strain evidence="10">Williams 82</strain>
    </source>
</reference>
<keyword evidence="5" id="KW-0539">Nucleus</keyword>
<dbReference type="AlphaFoldDB" id="A0A0R0LCY9"/>
<reference evidence="9" key="3">
    <citation type="submission" date="2018-07" db="EMBL/GenBank/DDBJ databases">
        <title>WGS assembly of Glycine max.</title>
        <authorList>
            <person name="Schmutz J."/>
            <person name="Cannon S."/>
            <person name="Schlueter J."/>
            <person name="Ma J."/>
            <person name="Mitros T."/>
            <person name="Nelson W."/>
            <person name="Hyten D."/>
            <person name="Song Q."/>
            <person name="Thelen J."/>
            <person name="Cheng J."/>
            <person name="Xu D."/>
            <person name="Hellsten U."/>
            <person name="May G."/>
            <person name="Yu Y."/>
            <person name="Sakurai T."/>
            <person name="Umezawa T."/>
            <person name="Bhattacharyya M."/>
            <person name="Sandhu D."/>
            <person name="Valliyodan B."/>
            <person name="Lindquist E."/>
            <person name="Peto M."/>
            <person name="Grant D."/>
            <person name="Shu S."/>
            <person name="Goodstein D."/>
            <person name="Barry K."/>
            <person name="Futrell-Griggs M."/>
            <person name="Abernathy B."/>
            <person name="Du J."/>
            <person name="Tian Z."/>
            <person name="Zhu L."/>
            <person name="Gill N."/>
            <person name="Joshi T."/>
            <person name="Libault M."/>
            <person name="Sethuraman A."/>
            <person name="Zhang X."/>
            <person name="Shinozaki K."/>
            <person name="Nguyen H."/>
            <person name="Wing R."/>
            <person name="Cregan P."/>
            <person name="Specht J."/>
            <person name="Grimwood J."/>
            <person name="Rokhsar D."/>
            <person name="Stacey G."/>
            <person name="Shoemaker R."/>
            <person name="Jackson S."/>
        </authorList>
    </citation>
    <scope>NUCLEOTIDE SEQUENCE</scope>
    <source>
        <tissue evidence="9">Callus</tissue>
    </source>
</reference>
<dbReference type="Pfam" id="PF00010">
    <property type="entry name" value="HLH"/>
    <property type="match status" value="1"/>
</dbReference>
<accession>A0A0R0LCY9</accession>
<dbReference type="CDD" id="cd06257">
    <property type="entry name" value="DnaJ"/>
    <property type="match status" value="1"/>
</dbReference>
<evidence type="ECO:0000256" key="5">
    <source>
        <dbReference type="ARBA" id="ARBA00023242"/>
    </source>
</evidence>
<name>A0A0R0LCY9_SOYBN</name>
<dbReference type="InterPro" id="IPR045865">
    <property type="entry name" value="ACT-like_dom_sf"/>
</dbReference>
<dbReference type="InterPro" id="IPR011598">
    <property type="entry name" value="bHLH_dom"/>
</dbReference>
<dbReference type="SMART" id="SM00353">
    <property type="entry name" value="HLH"/>
    <property type="match status" value="1"/>
</dbReference>
<evidence type="ECO:0000256" key="2">
    <source>
        <dbReference type="ARBA" id="ARBA00023015"/>
    </source>
</evidence>
<dbReference type="PROSITE" id="PS50888">
    <property type="entry name" value="BHLH"/>
    <property type="match status" value="1"/>
</dbReference>
<dbReference type="PANTHER" id="PTHR45844:SF17">
    <property type="entry name" value="TRANSCRIPTION FACTOR BHLH131"/>
    <property type="match status" value="1"/>
</dbReference>
<dbReference type="InParanoid" id="A0A0R0LCY9"/>
<dbReference type="InterPro" id="IPR045847">
    <property type="entry name" value="AIG1-like"/>
</dbReference>
<evidence type="ECO:0000259" key="8">
    <source>
        <dbReference type="PROSITE" id="PS50888"/>
    </source>
</evidence>
<dbReference type="InterPro" id="IPR001623">
    <property type="entry name" value="DnaJ_domain"/>
</dbReference>
<dbReference type="Gramene" id="KRH74501">
    <property type="protein sequence ID" value="KRH74501"/>
    <property type="gene ID" value="GLYMA_01G023800"/>
</dbReference>
<dbReference type="InterPro" id="IPR036869">
    <property type="entry name" value="J_dom_sf"/>
</dbReference>
<feature type="domain" description="J" evidence="7">
    <location>
        <begin position="55"/>
        <end position="122"/>
    </location>
</feature>
<evidence type="ECO:0000313" key="11">
    <source>
        <dbReference type="Proteomes" id="UP000008827"/>
    </source>
</evidence>
<dbReference type="Proteomes" id="UP000008827">
    <property type="component" value="Chromosome 1"/>
</dbReference>
<dbReference type="GO" id="GO:0003700">
    <property type="term" value="F:DNA-binding transcription factor activity"/>
    <property type="evidence" value="ECO:0007669"/>
    <property type="project" value="InterPro"/>
</dbReference>
<dbReference type="SUPFAM" id="SSF46565">
    <property type="entry name" value="Chaperone J-domain"/>
    <property type="match status" value="1"/>
</dbReference>
<evidence type="ECO:0000313" key="10">
    <source>
        <dbReference type="EnsemblPlants" id="KRH74501"/>
    </source>
</evidence>
<dbReference type="EnsemblPlants" id="KRH74501">
    <property type="protein sequence ID" value="KRH74501"/>
    <property type="gene ID" value="GLYMA_01G023800"/>
</dbReference>
<dbReference type="PANTHER" id="PTHR45844">
    <property type="entry name" value="TRANSCRIPTION FACTOR BHLH30"/>
    <property type="match status" value="1"/>
</dbReference>
<keyword evidence="2" id="KW-0805">Transcription regulation</keyword>
<sequence>MDPLRGSEPENPIATCLSMLSLRRFSACRDFARRLPPSDSVPRVLAVADVLSAADFYSVLQLRPSDGGNRDLARRQYAKLALLLDPTNPDKLPFSDEALARVQNAWHVLSHPERRALHDREQNANLNPNPMTASFWTACPYCWGLFEYEKRYEDRALLCHVCGKAFQGVPVKPPTKTGDAVMEGEELRQYYSCEASVPLMCYEVMGNNVLGGQNAAQYVYISDDNDNNDGGFVRNEGLQGSGEKRRMRVKTVANKEDGELEFTEGDDDVFVGLVQGMQHVRNYYNSDAQMIRGGFHQTFISRTYKTSFLKPRSKVEIKLLAAKKHSEAEKRRRMRINGQYETLRNILPNIIKKDKASVLAETIKQVKELKKKVSKLEQDSSSNPSKDVVKFPNGTDKLNLERCNNDEGIVKATLSCEDRLGLMSSISGALEQVKAKVVKAEIVSVGGRARSVLWVQGLGNDGTGTLKSKLRVAMQKPPKMQRFTQ</sequence>
<dbReference type="GO" id="GO:0046983">
    <property type="term" value="F:protein dimerization activity"/>
    <property type="evidence" value="ECO:0007669"/>
    <property type="project" value="InterPro"/>
</dbReference>
<dbReference type="SMR" id="A0A0R0LCY9"/>
<dbReference type="SUPFAM" id="SSF47459">
    <property type="entry name" value="HLH, helix-loop-helix DNA-binding domain"/>
    <property type="match status" value="1"/>
</dbReference>
<dbReference type="CDD" id="cd04873">
    <property type="entry name" value="ACT_UUR-ACR-like"/>
    <property type="match status" value="1"/>
</dbReference>
<dbReference type="InterPro" id="IPR036638">
    <property type="entry name" value="HLH_DNA-bd_sf"/>
</dbReference>
<evidence type="ECO:0000256" key="3">
    <source>
        <dbReference type="ARBA" id="ARBA00023125"/>
    </source>
</evidence>
<gene>
    <name evidence="9" type="ORF">GLYMA_01G023800</name>
</gene>
<evidence type="ECO:0000256" key="6">
    <source>
        <dbReference type="SAM" id="MobiDB-lite"/>
    </source>
</evidence>
<evidence type="ECO:0000256" key="4">
    <source>
        <dbReference type="ARBA" id="ARBA00023163"/>
    </source>
</evidence>
<dbReference type="PROSITE" id="PS50076">
    <property type="entry name" value="DNAJ_2"/>
    <property type="match status" value="1"/>
</dbReference>
<dbReference type="PaxDb" id="3847-GLYMA01G02920.2"/>
<evidence type="ECO:0000259" key="7">
    <source>
        <dbReference type="PROSITE" id="PS50076"/>
    </source>
</evidence>
<dbReference type="Pfam" id="PF00226">
    <property type="entry name" value="DnaJ"/>
    <property type="match status" value="1"/>
</dbReference>
<protein>
    <recommendedName>
        <fullName evidence="12">J domain-containing protein</fullName>
    </recommendedName>
</protein>
<evidence type="ECO:0000313" key="9">
    <source>
        <dbReference type="EMBL" id="KRH74501.1"/>
    </source>
</evidence>
<dbReference type="GO" id="GO:0003677">
    <property type="term" value="F:DNA binding"/>
    <property type="evidence" value="ECO:0007669"/>
    <property type="project" value="UniProtKB-KW"/>
</dbReference>
<dbReference type="EMBL" id="CM000834">
    <property type="protein sequence ID" value="KRH74501.1"/>
    <property type="molecule type" value="Genomic_DNA"/>
</dbReference>
<feature type="domain" description="BHLH" evidence="8">
    <location>
        <begin position="320"/>
        <end position="369"/>
    </location>
</feature>
<comment type="subcellular location">
    <subcellularLocation>
        <location evidence="1">Nucleus</location>
    </subcellularLocation>
</comment>
<evidence type="ECO:0000256" key="1">
    <source>
        <dbReference type="ARBA" id="ARBA00004123"/>
    </source>
</evidence>
<dbReference type="OMA" id="ERCNNDE"/>
<dbReference type="Gene3D" id="1.10.287.110">
    <property type="entry name" value="DnaJ domain"/>
    <property type="match status" value="1"/>
</dbReference>
<reference evidence="9 10" key="1">
    <citation type="journal article" date="2010" name="Nature">
        <title>Genome sequence of the palaeopolyploid soybean.</title>
        <authorList>
            <person name="Schmutz J."/>
            <person name="Cannon S.B."/>
            <person name="Schlueter J."/>
            <person name="Ma J."/>
            <person name="Mitros T."/>
            <person name="Nelson W."/>
            <person name="Hyten D.L."/>
            <person name="Song Q."/>
            <person name="Thelen J.J."/>
            <person name="Cheng J."/>
            <person name="Xu D."/>
            <person name="Hellsten U."/>
            <person name="May G.D."/>
            <person name="Yu Y."/>
            <person name="Sakurai T."/>
            <person name="Umezawa T."/>
            <person name="Bhattacharyya M.K."/>
            <person name="Sandhu D."/>
            <person name="Valliyodan B."/>
            <person name="Lindquist E."/>
            <person name="Peto M."/>
            <person name="Grant D."/>
            <person name="Shu S."/>
            <person name="Goodstein D."/>
            <person name="Barry K."/>
            <person name="Futrell-Griggs M."/>
            <person name="Abernathy B."/>
            <person name="Du J."/>
            <person name="Tian Z."/>
            <person name="Zhu L."/>
            <person name="Gill N."/>
            <person name="Joshi T."/>
            <person name="Libault M."/>
            <person name="Sethuraman A."/>
            <person name="Zhang X.-C."/>
            <person name="Shinozaki K."/>
            <person name="Nguyen H.T."/>
            <person name="Wing R.A."/>
            <person name="Cregan P."/>
            <person name="Specht J."/>
            <person name="Grimwood J."/>
            <person name="Rokhsar D."/>
            <person name="Stacey G."/>
            <person name="Shoemaker R.C."/>
            <person name="Jackson S.A."/>
        </authorList>
    </citation>
    <scope>NUCLEOTIDE SEQUENCE</scope>
    <source>
        <strain evidence="10">cv. Williams 82</strain>
        <tissue evidence="9">Callus</tissue>
    </source>
</reference>
<dbReference type="GO" id="GO:0005634">
    <property type="term" value="C:nucleus"/>
    <property type="evidence" value="ECO:0007669"/>
    <property type="project" value="UniProtKB-SubCell"/>
</dbReference>
<keyword evidence="3" id="KW-0238">DNA-binding</keyword>
<dbReference type="SUPFAM" id="SSF55021">
    <property type="entry name" value="ACT-like"/>
    <property type="match status" value="1"/>
</dbReference>
<proteinExistence type="predicted"/>